<evidence type="ECO:0000256" key="5">
    <source>
        <dbReference type="SAM" id="MobiDB-lite"/>
    </source>
</evidence>
<keyword evidence="3" id="KW-0238">DNA-binding</keyword>
<feature type="domain" description="HTH lysR-type" evidence="6">
    <location>
        <begin position="42"/>
        <end position="88"/>
    </location>
</feature>
<keyword evidence="8" id="KW-1185">Reference proteome</keyword>
<gene>
    <name evidence="7" type="ORF">J4557_11030</name>
</gene>
<dbReference type="PRINTS" id="PR00039">
    <property type="entry name" value="HTHLYSR"/>
</dbReference>
<evidence type="ECO:0000256" key="4">
    <source>
        <dbReference type="ARBA" id="ARBA00023163"/>
    </source>
</evidence>
<evidence type="ECO:0000313" key="8">
    <source>
        <dbReference type="Proteomes" id="UP000666915"/>
    </source>
</evidence>
<reference evidence="7 8" key="1">
    <citation type="submission" date="2021-03" db="EMBL/GenBank/DDBJ databases">
        <authorList>
            <person name="Kanchanasin P."/>
            <person name="Saeng-In P."/>
            <person name="Phongsopitanun W."/>
            <person name="Yuki M."/>
            <person name="Kudo T."/>
            <person name="Ohkuma M."/>
            <person name="Tanasupawat S."/>
        </authorList>
    </citation>
    <scope>NUCLEOTIDE SEQUENCE [LARGE SCALE GENOMIC DNA]</scope>
    <source>
        <strain evidence="7 8">L46</strain>
    </source>
</reference>
<sequence>MLPARPRKRVPGADPPGAPLPRRPVPGGRAPDWAADHPFPSVVEHRAFGRAAPASTVTQPALTEQIQALEAQVGGRSFHRGRCGATLTGLGLILLPEAEDPVRRADAPAVCFVDQARIRPTRRRSWP</sequence>
<dbReference type="EMBL" id="JAGEOK010000006">
    <property type="protein sequence ID" value="MBO2438054.1"/>
    <property type="molecule type" value="Genomic_DNA"/>
</dbReference>
<proteinExistence type="inferred from homology"/>
<accession>A0ABS3QXD4</accession>
<protein>
    <submittedName>
        <fullName evidence="7">LysR family transcriptional regulator</fullName>
    </submittedName>
</protein>
<dbReference type="InterPro" id="IPR036390">
    <property type="entry name" value="WH_DNA-bd_sf"/>
</dbReference>
<evidence type="ECO:0000259" key="6">
    <source>
        <dbReference type="PROSITE" id="PS50931"/>
    </source>
</evidence>
<organism evidence="7 8">
    <name type="scientific">Actinomadura nitritigenes</name>
    <dbReference type="NCBI Taxonomy" id="134602"/>
    <lineage>
        <taxon>Bacteria</taxon>
        <taxon>Bacillati</taxon>
        <taxon>Actinomycetota</taxon>
        <taxon>Actinomycetes</taxon>
        <taxon>Streptosporangiales</taxon>
        <taxon>Thermomonosporaceae</taxon>
        <taxon>Actinomadura</taxon>
    </lineage>
</organism>
<feature type="compositionally biased region" description="Basic residues" evidence="5">
    <location>
        <begin position="1"/>
        <end position="10"/>
    </location>
</feature>
<feature type="region of interest" description="Disordered" evidence="5">
    <location>
        <begin position="1"/>
        <end position="37"/>
    </location>
</feature>
<dbReference type="PANTHER" id="PTHR30346">
    <property type="entry name" value="TRANSCRIPTIONAL DUAL REGULATOR HCAR-RELATED"/>
    <property type="match status" value="1"/>
</dbReference>
<evidence type="ECO:0000256" key="3">
    <source>
        <dbReference type="ARBA" id="ARBA00023125"/>
    </source>
</evidence>
<dbReference type="InterPro" id="IPR000847">
    <property type="entry name" value="LysR_HTH_N"/>
</dbReference>
<dbReference type="PANTHER" id="PTHR30346:SF28">
    <property type="entry name" value="HTH-TYPE TRANSCRIPTIONAL REGULATOR CYNR"/>
    <property type="match status" value="1"/>
</dbReference>
<dbReference type="Proteomes" id="UP000666915">
    <property type="component" value="Unassembled WGS sequence"/>
</dbReference>
<comment type="similarity">
    <text evidence="1">Belongs to the LysR transcriptional regulatory family.</text>
</comment>
<comment type="caution">
    <text evidence="7">The sequence shown here is derived from an EMBL/GenBank/DDBJ whole genome shotgun (WGS) entry which is preliminary data.</text>
</comment>
<dbReference type="SUPFAM" id="SSF46785">
    <property type="entry name" value="Winged helix' DNA-binding domain"/>
    <property type="match status" value="1"/>
</dbReference>
<dbReference type="Pfam" id="PF00126">
    <property type="entry name" value="HTH_1"/>
    <property type="match status" value="1"/>
</dbReference>
<keyword evidence="4" id="KW-0804">Transcription</keyword>
<dbReference type="Gene3D" id="1.10.10.10">
    <property type="entry name" value="Winged helix-like DNA-binding domain superfamily/Winged helix DNA-binding domain"/>
    <property type="match status" value="1"/>
</dbReference>
<evidence type="ECO:0000256" key="2">
    <source>
        <dbReference type="ARBA" id="ARBA00023015"/>
    </source>
</evidence>
<evidence type="ECO:0000256" key="1">
    <source>
        <dbReference type="ARBA" id="ARBA00009437"/>
    </source>
</evidence>
<name>A0ABS3QXD4_9ACTN</name>
<dbReference type="InterPro" id="IPR036388">
    <property type="entry name" value="WH-like_DNA-bd_sf"/>
</dbReference>
<feature type="compositionally biased region" description="Pro residues" evidence="5">
    <location>
        <begin position="13"/>
        <end position="24"/>
    </location>
</feature>
<dbReference type="PROSITE" id="PS50931">
    <property type="entry name" value="HTH_LYSR"/>
    <property type="match status" value="1"/>
</dbReference>
<evidence type="ECO:0000313" key="7">
    <source>
        <dbReference type="EMBL" id="MBO2438054.1"/>
    </source>
</evidence>
<keyword evidence="2" id="KW-0805">Transcription regulation</keyword>